<dbReference type="Gene3D" id="6.10.250.690">
    <property type="match status" value="1"/>
</dbReference>
<dbReference type="InterPro" id="IPR001867">
    <property type="entry name" value="OmpR/PhoB-type_DNA-bd"/>
</dbReference>
<protein>
    <submittedName>
        <fullName evidence="8">DNA-binding response regulator</fullName>
    </submittedName>
</protein>
<evidence type="ECO:0000259" key="6">
    <source>
        <dbReference type="PROSITE" id="PS50110"/>
    </source>
</evidence>
<dbReference type="GO" id="GO:0005829">
    <property type="term" value="C:cytosol"/>
    <property type="evidence" value="ECO:0007669"/>
    <property type="project" value="TreeGrafter"/>
</dbReference>
<dbReference type="Pfam" id="PF00072">
    <property type="entry name" value="Response_reg"/>
    <property type="match status" value="1"/>
</dbReference>
<geneLocation type="plasmid" evidence="9">
    <name>prccge525c</name>
</geneLocation>
<dbReference type="OrthoDB" id="9802426at2"/>
<name>A0A387FSB7_9HYPH</name>
<proteinExistence type="predicted"/>
<dbReference type="InterPro" id="IPR001789">
    <property type="entry name" value="Sig_transdc_resp-reg_receiver"/>
</dbReference>
<dbReference type="KEGG" id="rjg:CCGE525_22565"/>
<sequence length="219" mass="24021">MRILLVEDDPMVGRSLSQALADAGMSVDWVADGRAGEEALLAGGHAVALLDLGLPDSDGIQVLENVRRHGISTPIVVITARDDLDTRVRGLDSGGDDFVVKPFEVPEILARIRAVLRRHAGHATSRIGTSEIVLDLASHELSYRGQTEMLPAREFALMRALAERPGTILSRSQIEDRVYGWGEEVESNAVDVLIHYIRRRFGKDVIRNVRGAGWLVLKS</sequence>
<evidence type="ECO:0000256" key="4">
    <source>
        <dbReference type="PROSITE-ProRule" id="PRU00169"/>
    </source>
</evidence>
<gene>
    <name evidence="8" type="ORF">CCGE525_22565</name>
</gene>
<dbReference type="InterPro" id="IPR036388">
    <property type="entry name" value="WH-like_DNA-bd_sf"/>
</dbReference>
<dbReference type="GO" id="GO:0032993">
    <property type="term" value="C:protein-DNA complex"/>
    <property type="evidence" value="ECO:0007669"/>
    <property type="project" value="TreeGrafter"/>
</dbReference>
<dbReference type="EMBL" id="CP032695">
    <property type="protein sequence ID" value="AYG61678.1"/>
    <property type="molecule type" value="Genomic_DNA"/>
</dbReference>
<organism evidence="8 9">
    <name type="scientific">Rhizobium jaguaris</name>
    <dbReference type="NCBI Taxonomy" id="1312183"/>
    <lineage>
        <taxon>Bacteria</taxon>
        <taxon>Pseudomonadati</taxon>
        <taxon>Pseudomonadota</taxon>
        <taxon>Alphaproteobacteria</taxon>
        <taxon>Hyphomicrobiales</taxon>
        <taxon>Rhizobiaceae</taxon>
        <taxon>Rhizobium/Agrobacterium group</taxon>
        <taxon>Rhizobium</taxon>
    </lineage>
</organism>
<dbReference type="PROSITE" id="PS51755">
    <property type="entry name" value="OMPR_PHOB"/>
    <property type="match status" value="1"/>
</dbReference>
<dbReference type="GO" id="GO:0006355">
    <property type="term" value="P:regulation of DNA-templated transcription"/>
    <property type="evidence" value="ECO:0007669"/>
    <property type="project" value="InterPro"/>
</dbReference>
<evidence type="ECO:0000256" key="3">
    <source>
        <dbReference type="ARBA" id="ARBA00023163"/>
    </source>
</evidence>
<dbReference type="SUPFAM" id="SSF52172">
    <property type="entry name" value="CheY-like"/>
    <property type="match status" value="1"/>
</dbReference>
<feature type="domain" description="OmpR/PhoB-type" evidence="7">
    <location>
        <begin position="124"/>
        <end position="218"/>
    </location>
</feature>
<evidence type="ECO:0000256" key="1">
    <source>
        <dbReference type="ARBA" id="ARBA00023015"/>
    </source>
</evidence>
<keyword evidence="4" id="KW-0597">Phosphoprotein</keyword>
<dbReference type="Pfam" id="PF00486">
    <property type="entry name" value="Trans_reg_C"/>
    <property type="match status" value="1"/>
</dbReference>
<feature type="DNA-binding region" description="OmpR/PhoB-type" evidence="5">
    <location>
        <begin position="124"/>
        <end position="218"/>
    </location>
</feature>
<evidence type="ECO:0000313" key="8">
    <source>
        <dbReference type="EMBL" id="AYG61678.1"/>
    </source>
</evidence>
<dbReference type="PANTHER" id="PTHR48111">
    <property type="entry name" value="REGULATOR OF RPOS"/>
    <property type="match status" value="1"/>
</dbReference>
<feature type="modified residue" description="4-aspartylphosphate" evidence="4">
    <location>
        <position position="51"/>
    </location>
</feature>
<dbReference type="InterPro" id="IPR039420">
    <property type="entry name" value="WalR-like"/>
</dbReference>
<evidence type="ECO:0000256" key="5">
    <source>
        <dbReference type="PROSITE-ProRule" id="PRU01091"/>
    </source>
</evidence>
<keyword evidence="1" id="KW-0805">Transcription regulation</keyword>
<evidence type="ECO:0000313" key="9">
    <source>
        <dbReference type="Proteomes" id="UP000282195"/>
    </source>
</evidence>
<evidence type="ECO:0000259" key="7">
    <source>
        <dbReference type="PROSITE" id="PS51755"/>
    </source>
</evidence>
<dbReference type="Gene3D" id="3.40.50.2300">
    <property type="match status" value="1"/>
</dbReference>
<dbReference type="GO" id="GO:0000976">
    <property type="term" value="F:transcription cis-regulatory region binding"/>
    <property type="evidence" value="ECO:0007669"/>
    <property type="project" value="TreeGrafter"/>
</dbReference>
<keyword evidence="9" id="KW-1185">Reference proteome</keyword>
<keyword evidence="2 5" id="KW-0238">DNA-binding</keyword>
<dbReference type="PANTHER" id="PTHR48111:SF67">
    <property type="entry name" value="TRANSCRIPTIONAL REGULATORY PROTEIN TCTD"/>
    <property type="match status" value="1"/>
</dbReference>
<keyword evidence="3" id="KW-0804">Transcription</keyword>
<keyword evidence="8" id="KW-0614">Plasmid</keyword>
<dbReference type="RefSeq" id="WP_120706621.1">
    <property type="nucleotide sequence ID" value="NZ_CP032695.1"/>
</dbReference>
<dbReference type="InterPro" id="IPR011006">
    <property type="entry name" value="CheY-like_superfamily"/>
</dbReference>
<dbReference type="Proteomes" id="UP000282195">
    <property type="component" value="Plasmid pRCCGE525c"/>
</dbReference>
<dbReference type="CDD" id="cd00383">
    <property type="entry name" value="trans_reg_C"/>
    <property type="match status" value="1"/>
</dbReference>
<dbReference type="GO" id="GO:0000156">
    <property type="term" value="F:phosphorelay response regulator activity"/>
    <property type="evidence" value="ECO:0007669"/>
    <property type="project" value="TreeGrafter"/>
</dbReference>
<reference evidence="8 9" key="1">
    <citation type="submission" date="2018-10" db="EMBL/GenBank/DDBJ databases">
        <title>Rhizobium etli, R. leguminosarum and a new Rhizobium genospecies from Phaseolus dumosus.</title>
        <authorList>
            <person name="Ramirez-Puebla S.T."/>
            <person name="Rogel-Hernandez M.A."/>
            <person name="Guerrero G."/>
            <person name="Ormeno-Orrillo E."/>
            <person name="Martinez-Romero J.C."/>
            <person name="Negrete-Yankelevich S."/>
            <person name="Martinez-Romero E."/>
        </authorList>
    </citation>
    <scope>NUCLEOTIDE SEQUENCE [LARGE SCALE GENOMIC DNA]</scope>
    <source>
        <strain evidence="8 9">CCGE525</strain>
        <plasmid evidence="9">prccge525c</plasmid>
    </source>
</reference>
<dbReference type="Gene3D" id="1.10.10.10">
    <property type="entry name" value="Winged helix-like DNA-binding domain superfamily/Winged helix DNA-binding domain"/>
    <property type="match status" value="1"/>
</dbReference>
<dbReference type="SMART" id="SM00862">
    <property type="entry name" value="Trans_reg_C"/>
    <property type="match status" value="1"/>
</dbReference>
<dbReference type="SMART" id="SM00448">
    <property type="entry name" value="REC"/>
    <property type="match status" value="1"/>
</dbReference>
<feature type="domain" description="Response regulatory" evidence="6">
    <location>
        <begin position="2"/>
        <end position="116"/>
    </location>
</feature>
<dbReference type="CDD" id="cd17624">
    <property type="entry name" value="REC_OmpR_PmrA-like"/>
    <property type="match status" value="1"/>
</dbReference>
<dbReference type="PROSITE" id="PS50110">
    <property type="entry name" value="RESPONSE_REGULATORY"/>
    <property type="match status" value="1"/>
</dbReference>
<accession>A0A387FSB7</accession>
<evidence type="ECO:0000256" key="2">
    <source>
        <dbReference type="ARBA" id="ARBA00023125"/>
    </source>
</evidence>
<dbReference type="AlphaFoldDB" id="A0A387FSB7"/>